<evidence type="ECO:0000313" key="3">
    <source>
        <dbReference type="EMBL" id="KAA6400726.1"/>
    </source>
</evidence>
<dbReference type="Proteomes" id="UP000324800">
    <property type="component" value="Unassembled WGS sequence"/>
</dbReference>
<feature type="coiled-coil region" evidence="1">
    <location>
        <begin position="785"/>
        <end position="817"/>
    </location>
</feature>
<organism evidence="3 4">
    <name type="scientific">Streblomastix strix</name>
    <dbReference type="NCBI Taxonomy" id="222440"/>
    <lineage>
        <taxon>Eukaryota</taxon>
        <taxon>Metamonada</taxon>
        <taxon>Preaxostyla</taxon>
        <taxon>Oxymonadida</taxon>
        <taxon>Streblomastigidae</taxon>
        <taxon>Streblomastix</taxon>
    </lineage>
</organism>
<sequence>MKYKLAYPTVQRPDPELVIQNGIKYNYEFNQLKNKHSIRIGEGNQCSIIQNDTIPSPIKSSDKERPQSKQIRFIEVLSGSHQYVEVFYSTNITMTRILDLFPYDRPDQILLTTLDNQICIYTPEEAKDITIVTATTHSPTVLSPTNQIQQQQVSSPVEFISQDSQRCYLQNDGAALMIAGCNGQLATALIPLSAILDFPPELQKKDKKGGKTQFFFPSVVTTMRLFPQIVKIAEDGQIVYLYGDRAFALTWNYNTCQIMWSDLECTGIIHSLAPMRVVDEQPTLSFKQDQESSEESDVQSQKGSQLSSKCDTQLTQMPHPTIAWIDYVEQRLTFGTIDKRRIITRQIKDLSSIPLSIAHIPTMKAIAVLCREYSQYPYYQPIQDDNEFFDNIIQQNTLRRGQDKRKQQQQQQQSQITQYVNNTKSVSLVGLGLDVSGIFNLEQQMFKPFHNIFIHYLESKWKIRQNNQLYQDPPTPNNETQNMDINSSKSNYDKYQVSGQFFHESIPEKDFKGDPFIDIAADQFIESHTKHFKDFRPKRFPPYKFNVPKVNLGYSSYKTNFSVGYPSWISPANVAQAIKNRSLRLNAMKKQSIFVGDKELLMVKDENLQSKMDDSNDIQINENLPLPQFNQKQYSIIKSNHSSPIPTSSDHNIITRSNSFVNAVNLQNKSFDEYVRTVSNSFIIILYDEAEMHLPIGMIQNAIDESDKIQHTYADLSTSPMTSIYNRMKILNISLTLRKRIRIFGGVQGIYGFPSTLVVLNGRAAFVFIVGSRLDDGEVTTLSKIYNLTSKKEDLQNQNQSKKLKNIKNKLKNVNEQLQNPVQTNNNEYINIEYCSCTNPLFSENGNLFPSTPFHASVSNVRNLNDSKGQLKTQFQLSLLKMRQYYTYNNETSTIPTQSLESYLIPSPFTFNIRNISLIIAPSPITDFQLTSVAGIQLKHRPKDLVRAASLFCHQTRLIAQAYSPTLIIDSAQLGINQFGIVGDLEIFIYALLPNPLYKKMKQKSASKNIRTVEYDGYEYLPMYKSSNEQNLANEQSNKPEVSNNESNYTIIEKVEEEDQDELYAEDLDDDKQLSVEQKNRIIQSRMAITPKGALQNLPLIPSFAIFSRSGEIMRSVLTVYDNIPLRDLYIVIHVMAMLDMNFGDIWRYYSQQIIENYHDVETKSFRLTIIEQALREFVSTGRIARQPPVPLHDYIPNIYGLRCGRFSPSNVIFGFSPMPVTVTATSYKHLTYRKIVNAFQQLVFYMKTMSQHRLITREIIRRIIKSYESSNYPEGTQDEIQLSNQEALLKNVTYALLCSISKPSDMLHGDIPSDIASYMQLLTKQSRIGIKQLFLAMKYPKGNFIQKIKYEFLQSHNRERKMDYQLWYKYRNEILGQQVGIQFKSDIRFKDDPSLDGNIPEDLGAQPIKISKRSNINTSEYSLDIIHISEKLSYNRQKLENAGYSLNMNRLFNSLVKENKNVQMASRSKELYNKIHLNLNEENSTSEEESNFMSKFKQDQFPHNKTQIGAKILEQFQTMILG</sequence>
<accession>A0A5J4X1W7</accession>
<evidence type="ECO:0000256" key="1">
    <source>
        <dbReference type="SAM" id="Coils"/>
    </source>
</evidence>
<proteinExistence type="predicted"/>
<evidence type="ECO:0000313" key="4">
    <source>
        <dbReference type="Proteomes" id="UP000324800"/>
    </source>
</evidence>
<feature type="region of interest" description="Disordered" evidence="2">
    <location>
        <begin position="284"/>
        <end position="311"/>
    </location>
</feature>
<dbReference type="EMBL" id="SNRW01000512">
    <property type="protein sequence ID" value="KAA6400726.1"/>
    <property type="molecule type" value="Genomic_DNA"/>
</dbReference>
<protein>
    <submittedName>
        <fullName evidence="3">Uncharacterized protein</fullName>
    </submittedName>
</protein>
<comment type="caution">
    <text evidence="3">The sequence shown here is derived from an EMBL/GenBank/DDBJ whole genome shotgun (WGS) entry which is preliminary data.</text>
</comment>
<name>A0A5J4X1W7_9EUKA</name>
<gene>
    <name evidence="3" type="ORF">EZS28_003748</name>
</gene>
<feature type="compositionally biased region" description="Polar residues" evidence="2">
    <location>
        <begin position="302"/>
        <end position="311"/>
    </location>
</feature>
<reference evidence="3 4" key="1">
    <citation type="submission" date="2019-03" db="EMBL/GenBank/DDBJ databases">
        <title>Single cell metagenomics reveals metabolic interactions within the superorganism composed of flagellate Streblomastix strix and complex community of Bacteroidetes bacteria on its surface.</title>
        <authorList>
            <person name="Treitli S.C."/>
            <person name="Kolisko M."/>
            <person name="Husnik F."/>
            <person name="Keeling P."/>
            <person name="Hampl V."/>
        </authorList>
    </citation>
    <scope>NUCLEOTIDE SEQUENCE [LARGE SCALE GENOMIC DNA]</scope>
    <source>
        <strain evidence="3">ST1C</strain>
    </source>
</reference>
<keyword evidence="1" id="KW-0175">Coiled coil</keyword>
<evidence type="ECO:0000256" key="2">
    <source>
        <dbReference type="SAM" id="MobiDB-lite"/>
    </source>
</evidence>